<dbReference type="EMBL" id="CP045652">
    <property type="protein sequence ID" value="QGA26095.1"/>
    <property type="molecule type" value="Genomic_DNA"/>
</dbReference>
<protein>
    <submittedName>
        <fullName evidence="2">VOC family protein</fullName>
    </submittedName>
</protein>
<sequence length="276" mass="31091">MKNQLIPSLWFDNNALEAFEFYSDVFPSTDIYKNSPIVVEGSIMGIDFIGINGGPHFKPNNSISFMQVYESRDELKRVWDELSKQGKVLMPLDNYPWSEYYGWITDQFGIGWQLYLGKLTDVNEQAVIPTLMFCGEQQGKCAEAIAFYASVFKEFKKQGLLAYPDGEVKGQIMHTQFIANGLTMAAMDSGVPQDFSFNEGISVTITCKDQEELDYYWDALTAQGQESQCGWCKDQFGVSWQVVPRNISQIMSANPHAGAALMKMKKIIINDLINAG</sequence>
<reference evidence="2 3" key="1">
    <citation type="submission" date="2019-10" db="EMBL/GenBank/DDBJ databases">
        <authorList>
            <person name="Dong K."/>
        </authorList>
    </citation>
    <scope>NUCLEOTIDE SEQUENCE [LARGE SCALE GENOMIC DNA]</scope>
    <source>
        <strain evidence="3">dk4302</strain>
    </source>
</reference>
<dbReference type="RefSeq" id="WP_153510613.1">
    <property type="nucleotide sequence ID" value="NZ_CP045652.1"/>
</dbReference>
<dbReference type="Gene3D" id="3.30.720.100">
    <property type="match status" value="1"/>
</dbReference>
<dbReference type="Gene3D" id="3.10.180.10">
    <property type="entry name" value="2,3-Dihydroxybiphenyl 1,2-Dioxygenase, domain 1"/>
    <property type="match status" value="1"/>
</dbReference>
<evidence type="ECO:0000313" key="2">
    <source>
        <dbReference type="EMBL" id="QGA26095.1"/>
    </source>
</evidence>
<name>A0A5Q0Q7Q6_9SPHI</name>
<organism evidence="2 3">
    <name type="scientific">Sphingobacterium zhuxiongii</name>
    <dbReference type="NCBI Taxonomy" id="2662364"/>
    <lineage>
        <taxon>Bacteria</taxon>
        <taxon>Pseudomonadati</taxon>
        <taxon>Bacteroidota</taxon>
        <taxon>Sphingobacteriia</taxon>
        <taxon>Sphingobacteriales</taxon>
        <taxon>Sphingobacteriaceae</taxon>
        <taxon>Sphingobacterium</taxon>
    </lineage>
</organism>
<dbReference type="Pfam" id="PF06983">
    <property type="entry name" value="3-dmu-9_3-mt"/>
    <property type="match status" value="2"/>
</dbReference>
<dbReference type="PANTHER" id="PTHR33990">
    <property type="entry name" value="PROTEIN YJDN-RELATED"/>
    <property type="match status" value="1"/>
</dbReference>
<accession>A0A5Q0Q7Q6</accession>
<dbReference type="Gene3D" id="3.30.720.110">
    <property type="match status" value="1"/>
</dbReference>
<dbReference type="CDD" id="cd06588">
    <property type="entry name" value="PhnB_like"/>
    <property type="match status" value="2"/>
</dbReference>
<evidence type="ECO:0000259" key="1">
    <source>
        <dbReference type="Pfam" id="PF06983"/>
    </source>
</evidence>
<gene>
    <name evidence="2" type="ORF">GFH32_07065</name>
</gene>
<feature type="domain" description="PhnB-like" evidence="1">
    <location>
        <begin position="4"/>
        <end position="114"/>
    </location>
</feature>
<dbReference type="InterPro" id="IPR028973">
    <property type="entry name" value="PhnB-like"/>
</dbReference>
<feature type="domain" description="PhnB-like" evidence="1">
    <location>
        <begin position="126"/>
        <end position="243"/>
    </location>
</feature>
<dbReference type="KEGG" id="sphe:GFH32_07065"/>
<dbReference type="AlphaFoldDB" id="A0A5Q0Q7Q6"/>
<dbReference type="Proteomes" id="UP000326921">
    <property type="component" value="Chromosome"/>
</dbReference>
<dbReference type="SUPFAM" id="SSF54593">
    <property type="entry name" value="Glyoxalase/Bleomycin resistance protein/Dihydroxybiphenyl dioxygenase"/>
    <property type="match status" value="2"/>
</dbReference>
<keyword evidence="3" id="KW-1185">Reference proteome</keyword>
<proteinExistence type="predicted"/>
<dbReference type="InterPro" id="IPR029068">
    <property type="entry name" value="Glyas_Bleomycin-R_OHBP_Dase"/>
</dbReference>
<evidence type="ECO:0000313" key="3">
    <source>
        <dbReference type="Proteomes" id="UP000326921"/>
    </source>
</evidence>